<dbReference type="PANTHER" id="PTHR10696">
    <property type="entry name" value="GAMMA-BUTYROBETAINE HYDROXYLASE-RELATED"/>
    <property type="match status" value="1"/>
</dbReference>
<keyword evidence="2" id="KW-0560">Oxidoreductase</keyword>
<accession>A0ABN2UVT7</accession>
<name>A0ABN2UVT7_9ACTN</name>
<sequence>MRGLEQGNGWTTALEFAPPGGVSLRWVEDNKSQLTHELQIHGAVVLRGLAGGVDEFGDVVSALGGPQLSYTERSTPRSSVKGNVYTSTEYPASQEIPMHNENSYSDSWPGYLYFLCEVAPATGGCTPIADSRQVLENLPGDVRDRFDGGVVYTRNYREGLGLTWQEAYQTSDQQAVERYCREHGMDAVWADGELRTDALRPATRVAPSSDQEVWFNQANLFHPSTLDPEVREALLELYDESELPRNAHFSDGSPIPEADIEAVTKSYRKVALELPWQAGSVLIIDNMRMAHGRSAFTGDRRVLVAMT</sequence>
<gene>
    <name evidence="6" type="ORF">GCM10009839_54430</name>
</gene>
<keyword evidence="7" id="KW-1185">Reference proteome</keyword>
<dbReference type="PANTHER" id="PTHR10696:SF56">
    <property type="entry name" value="TAUD_TFDA-LIKE DOMAIN-CONTAINING PROTEIN"/>
    <property type="match status" value="1"/>
</dbReference>
<protein>
    <submittedName>
        <fullName evidence="6">TauD/TfdA family dioxygenase</fullName>
    </submittedName>
</protein>
<dbReference type="Proteomes" id="UP001500751">
    <property type="component" value="Unassembled WGS sequence"/>
</dbReference>
<dbReference type="InterPro" id="IPR042098">
    <property type="entry name" value="TauD-like_sf"/>
</dbReference>
<keyword evidence="3" id="KW-0408">Iron</keyword>
<dbReference type="EMBL" id="BAAAQN010000036">
    <property type="protein sequence ID" value="GAA2044058.1"/>
    <property type="molecule type" value="Genomic_DNA"/>
</dbReference>
<dbReference type="InterPro" id="IPR003819">
    <property type="entry name" value="TauD/TfdA-like"/>
</dbReference>
<proteinExistence type="predicted"/>
<evidence type="ECO:0000256" key="4">
    <source>
        <dbReference type="ARBA" id="ARBA00023194"/>
    </source>
</evidence>
<dbReference type="SUPFAM" id="SSF51197">
    <property type="entry name" value="Clavaminate synthase-like"/>
    <property type="match status" value="1"/>
</dbReference>
<evidence type="ECO:0000313" key="6">
    <source>
        <dbReference type="EMBL" id="GAA2044058.1"/>
    </source>
</evidence>
<reference evidence="6 7" key="1">
    <citation type="journal article" date="2019" name="Int. J. Syst. Evol. Microbiol.">
        <title>The Global Catalogue of Microorganisms (GCM) 10K type strain sequencing project: providing services to taxonomists for standard genome sequencing and annotation.</title>
        <authorList>
            <consortium name="The Broad Institute Genomics Platform"/>
            <consortium name="The Broad Institute Genome Sequencing Center for Infectious Disease"/>
            <person name="Wu L."/>
            <person name="Ma J."/>
        </authorList>
    </citation>
    <scope>NUCLEOTIDE SEQUENCE [LARGE SCALE GENOMIC DNA]</scope>
    <source>
        <strain evidence="6 7">JCM 16014</strain>
    </source>
</reference>
<evidence type="ECO:0000256" key="2">
    <source>
        <dbReference type="ARBA" id="ARBA00023002"/>
    </source>
</evidence>
<comment type="cofactor">
    <cofactor evidence="1">
        <name>Fe(2+)</name>
        <dbReference type="ChEBI" id="CHEBI:29033"/>
    </cofactor>
</comment>
<feature type="domain" description="TauD/TfdA-like" evidence="5">
    <location>
        <begin position="21"/>
        <end position="306"/>
    </location>
</feature>
<dbReference type="InterPro" id="IPR050411">
    <property type="entry name" value="AlphaKG_dependent_hydroxylases"/>
</dbReference>
<dbReference type="RefSeq" id="WP_344668500.1">
    <property type="nucleotide sequence ID" value="NZ_BAAAQN010000036.1"/>
</dbReference>
<evidence type="ECO:0000256" key="1">
    <source>
        <dbReference type="ARBA" id="ARBA00001954"/>
    </source>
</evidence>
<dbReference type="Gene3D" id="3.60.130.10">
    <property type="entry name" value="Clavaminate synthase-like"/>
    <property type="match status" value="1"/>
</dbReference>
<dbReference type="Pfam" id="PF02668">
    <property type="entry name" value="TauD"/>
    <property type="match status" value="1"/>
</dbReference>
<evidence type="ECO:0000256" key="3">
    <source>
        <dbReference type="ARBA" id="ARBA00023004"/>
    </source>
</evidence>
<comment type="caution">
    <text evidence="6">The sequence shown here is derived from an EMBL/GenBank/DDBJ whole genome shotgun (WGS) entry which is preliminary data.</text>
</comment>
<organism evidence="6 7">
    <name type="scientific">Catenulispora yoronensis</name>
    <dbReference type="NCBI Taxonomy" id="450799"/>
    <lineage>
        <taxon>Bacteria</taxon>
        <taxon>Bacillati</taxon>
        <taxon>Actinomycetota</taxon>
        <taxon>Actinomycetes</taxon>
        <taxon>Catenulisporales</taxon>
        <taxon>Catenulisporaceae</taxon>
        <taxon>Catenulispora</taxon>
    </lineage>
</organism>
<evidence type="ECO:0000259" key="5">
    <source>
        <dbReference type="Pfam" id="PF02668"/>
    </source>
</evidence>
<evidence type="ECO:0000313" key="7">
    <source>
        <dbReference type="Proteomes" id="UP001500751"/>
    </source>
</evidence>
<keyword evidence="4" id="KW-0045">Antibiotic biosynthesis</keyword>
<keyword evidence="6" id="KW-0223">Dioxygenase</keyword>
<dbReference type="GO" id="GO:0051213">
    <property type="term" value="F:dioxygenase activity"/>
    <property type="evidence" value="ECO:0007669"/>
    <property type="project" value="UniProtKB-KW"/>
</dbReference>